<proteinExistence type="predicted"/>
<keyword evidence="1" id="KW-0732">Signal</keyword>
<accession>A0A1I8G372</accession>
<name>A0A1I8G372_9PLAT</name>
<dbReference type="AlphaFoldDB" id="A0A1I8G372"/>
<dbReference type="WBParaSite" id="maker-uti_cns_0000655-snap-gene-1.34-mRNA-1">
    <property type="protein sequence ID" value="maker-uti_cns_0000655-snap-gene-1.34-mRNA-1"/>
    <property type="gene ID" value="maker-uti_cns_0000655-snap-gene-1.34"/>
</dbReference>
<feature type="chain" id="PRO_5009319065" evidence="1">
    <location>
        <begin position="28"/>
        <end position="120"/>
    </location>
</feature>
<evidence type="ECO:0000313" key="2">
    <source>
        <dbReference type="Proteomes" id="UP000095280"/>
    </source>
</evidence>
<keyword evidence="2" id="KW-1185">Reference proteome</keyword>
<reference evidence="3" key="1">
    <citation type="submission" date="2016-11" db="UniProtKB">
        <authorList>
            <consortium name="WormBaseParasite"/>
        </authorList>
    </citation>
    <scope>IDENTIFICATION</scope>
</reference>
<dbReference type="Proteomes" id="UP000095280">
    <property type="component" value="Unplaced"/>
</dbReference>
<sequence length="120" mass="13918">MRTFQASNRLLLGLIAMLTMFEDLVCGWQSPKVSDRSTTDTRIYGFQFRENQQEVALFFTGRSHYKRLGVVEGVVFLTPHYIAHRPQNSFYMLKNSVSQIPNTRRVVRSPSLFNPNLKSM</sequence>
<evidence type="ECO:0000313" key="3">
    <source>
        <dbReference type="WBParaSite" id="maker-uti_cns_0000655-snap-gene-1.34-mRNA-1"/>
    </source>
</evidence>
<protein>
    <submittedName>
        <fullName evidence="3">Secreted protein</fullName>
    </submittedName>
</protein>
<organism evidence="2 3">
    <name type="scientific">Macrostomum lignano</name>
    <dbReference type="NCBI Taxonomy" id="282301"/>
    <lineage>
        <taxon>Eukaryota</taxon>
        <taxon>Metazoa</taxon>
        <taxon>Spiralia</taxon>
        <taxon>Lophotrochozoa</taxon>
        <taxon>Platyhelminthes</taxon>
        <taxon>Rhabditophora</taxon>
        <taxon>Macrostomorpha</taxon>
        <taxon>Macrostomida</taxon>
        <taxon>Macrostomidae</taxon>
        <taxon>Macrostomum</taxon>
    </lineage>
</organism>
<evidence type="ECO:0000256" key="1">
    <source>
        <dbReference type="SAM" id="SignalP"/>
    </source>
</evidence>
<feature type="signal peptide" evidence="1">
    <location>
        <begin position="1"/>
        <end position="27"/>
    </location>
</feature>